<protein>
    <submittedName>
        <fullName evidence="2">Uncharacterized protein</fullName>
    </submittedName>
</protein>
<evidence type="ECO:0000313" key="3">
    <source>
        <dbReference type="Proteomes" id="UP000030747"/>
    </source>
</evidence>
<dbReference type="GeneID" id="25256336"/>
<dbReference type="RefSeq" id="XP_013235181.1">
    <property type="nucleotide sequence ID" value="XM_013379727.1"/>
</dbReference>
<feature type="region of interest" description="Disordered" evidence="1">
    <location>
        <begin position="1"/>
        <end position="65"/>
    </location>
</feature>
<sequence length="65" mass="6300">MEGLRKTLSSGSPVRPLSKTGAPSSPATAPAAAAAAAAAAEGPHSPPSRRGAGKQCGRPRSHSSP</sequence>
<reference evidence="2" key="2">
    <citation type="submission" date="2013-10" db="EMBL/GenBank/DDBJ databases">
        <authorList>
            <person name="Aslett M."/>
        </authorList>
    </citation>
    <scope>NUCLEOTIDE SEQUENCE [LARGE SCALE GENOMIC DNA]</scope>
    <source>
        <strain evidence="2">Houghton</strain>
    </source>
</reference>
<proteinExistence type="predicted"/>
<organism evidence="2 3">
    <name type="scientific">Eimeria tenella</name>
    <name type="common">Coccidian parasite</name>
    <dbReference type="NCBI Taxonomy" id="5802"/>
    <lineage>
        <taxon>Eukaryota</taxon>
        <taxon>Sar</taxon>
        <taxon>Alveolata</taxon>
        <taxon>Apicomplexa</taxon>
        <taxon>Conoidasida</taxon>
        <taxon>Coccidia</taxon>
        <taxon>Eucoccidiorida</taxon>
        <taxon>Eimeriorina</taxon>
        <taxon>Eimeriidae</taxon>
        <taxon>Eimeria</taxon>
    </lineage>
</organism>
<keyword evidence="3" id="KW-1185">Reference proteome</keyword>
<feature type="compositionally biased region" description="Low complexity" evidence="1">
    <location>
        <begin position="22"/>
        <end position="43"/>
    </location>
</feature>
<reference evidence="2" key="1">
    <citation type="submission" date="2013-10" db="EMBL/GenBank/DDBJ databases">
        <title>Genomic analysis of the causative agents of coccidiosis in chickens.</title>
        <authorList>
            <person name="Reid A.J."/>
            <person name="Blake D."/>
            <person name="Billington K."/>
            <person name="Browne H."/>
            <person name="Dunn M."/>
            <person name="Hung S."/>
            <person name="Kawahara F."/>
            <person name="Miranda-Saavedra D."/>
            <person name="Mourier T."/>
            <person name="Nagra H."/>
            <person name="Otto T.D."/>
            <person name="Rawlings N."/>
            <person name="Sanchez A."/>
            <person name="Sanders M."/>
            <person name="Subramaniam C."/>
            <person name="Tay Y."/>
            <person name="Dear P."/>
            <person name="Doerig C."/>
            <person name="Gruber A."/>
            <person name="Parkinson J."/>
            <person name="Shirley M."/>
            <person name="Wan K.L."/>
            <person name="Berriman M."/>
            <person name="Tomley F."/>
            <person name="Pain A."/>
        </authorList>
    </citation>
    <scope>NUCLEOTIDE SEQUENCE [LARGE SCALE GENOMIC DNA]</scope>
    <source>
        <strain evidence="2">Houghton</strain>
    </source>
</reference>
<dbReference type="Proteomes" id="UP000030747">
    <property type="component" value="Unassembled WGS sequence"/>
</dbReference>
<evidence type="ECO:0000313" key="2">
    <source>
        <dbReference type="EMBL" id="CDJ44432.1"/>
    </source>
</evidence>
<evidence type="ECO:0000256" key="1">
    <source>
        <dbReference type="SAM" id="MobiDB-lite"/>
    </source>
</evidence>
<dbReference type="AlphaFoldDB" id="U6L234"/>
<dbReference type="EMBL" id="HG677074">
    <property type="protein sequence ID" value="CDJ44432.1"/>
    <property type="molecule type" value="Genomic_DNA"/>
</dbReference>
<accession>U6L234</accession>
<gene>
    <name evidence="2" type="ORF">ETH_00036475</name>
</gene>
<name>U6L234_EIMTE</name>